<proteinExistence type="predicted"/>
<dbReference type="InterPro" id="IPR012337">
    <property type="entry name" value="RNaseH-like_sf"/>
</dbReference>
<dbReference type="Pfam" id="PF17919">
    <property type="entry name" value="RT_RNaseH_2"/>
    <property type="match status" value="1"/>
</dbReference>
<organism evidence="2 3">
    <name type="scientific">Coffea arabica</name>
    <name type="common">Arabian coffee</name>
    <dbReference type="NCBI Taxonomy" id="13443"/>
    <lineage>
        <taxon>Eukaryota</taxon>
        <taxon>Viridiplantae</taxon>
        <taxon>Streptophyta</taxon>
        <taxon>Embryophyta</taxon>
        <taxon>Tracheophyta</taxon>
        <taxon>Spermatophyta</taxon>
        <taxon>Magnoliopsida</taxon>
        <taxon>eudicotyledons</taxon>
        <taxon>Gunneridae</taxon>
        <taxon>Pentapetalae</taxon>
        <taxon>asterids</taxon>
        <taxon>lamiids</taxon>
        <taxon>Gentianales</taxon>
        <taxon>Rubiaceae</taxon>
        <taxon>Ixoroideae</taxon>
        <taxon>Gardenieae complex</taxon>
        <taxon>Bertiereae - Coffeeae clade</taxon>
        <taxon>Coffeeae</taxon>
        <taxon>Coffea</taxon>
    </lineage>
</organism>
<dbReference type="Proteomes" id="UP001652660">
    <property type="component" value="Chromosome 2e"/>
</dbReference>
<gene>
    <name evidence="3" type="primary">LOC140036464</name>
</gene>
<dbReference type="PROSITE" id="PS50994">
    <property type="entry name" value="INTEGRASE"/>
    <property type="match status" value="1"/>
</dbReference>
<dbReference type="InterPro" id="IPR043128">
    <property type="entry name" value="Rev_trsase/Diguanyl_cyclase"/>
</dbReference>
<evidence type="ECO:0000259" key="1">
    <source>
        <dbReference type="PROSITE" id="PS50994"/>
    </source>
</evidence>
<accession>A0ABM4WQD2</accession>
<evidence type="ECO:0000313" key="2">
    <source>
        <dbReference type="Proteomes" id="UP001652660"/>
    </source>
</evidence>
<dbReference type="Gene3D" id="3.30.70.270">
    <property type="match status" value="1"/>
</dbReference>
<dbReference type="InterPro" id="IPR041577">
    <property type="entry name" value="RT_RNaseH_2"/>
</dbReference>
<feature type="domain" description="Integrase catalytic" evidence="1">
    <location>
        <begin position="205"/>
        <end position="316"/>
    </location>
</feature>
<dbReference type="SUPFAM" id="SSF53098">
    <property type="entry name" value="Ribonuclease H-like"/>
    <property type="match status" value="1"/>
</dbReference>
<dbReference type="InterPro" id="IPR001584">
    <property type="entry name" value="Integrase_cat-core"/>
</dbReference>
<sequence length="421" mass="48169">MSPPRCIREVQRLTGRLAALNRFLSQSASKALPFFKVLKKPDSFSWTEECQQAFEQLKEYIHRLPTLTSPRPGDKLFLYLSAAVETVSAVLIREEGVQMPVYYISRVLRGPENMYRQAEKLVLALIHATRRLKPYFLGHHICLRTDQPFRQVLSRPEASGRLTKWAIELGEYDLSYEPRTAIKAQALADFLAELTFDEVNESTPTTTEPQRWVLHLDGSFNNEGSGAGLLLEDPQGEILYEYEAREQVMHRYLSNVHQLMSVVCRFGLPRVVISDNGRQFADNPFKAWCENLEIKQHFTSVGHPQANEQAENFNRTSWPQNQTTSSWIIMVGTPFSLTYGSVAVVPVEFITPNPRMAAYTAEVNEEERRVDLDLAEEKRDMAAAKVVLYKNILTGYYNARVRHLRFNPGDLVLRKNSVSRA</sequence>
<name>A0ABM4WQD2_COFAR</name>
<protein>
    <recommendedName>
        <fullName evidence="1">Integrase catalytic domain-containing protein</fullName>
    </recommendedName>
</protein>
<dbReference type="Gene3D" id="3.30.420.10">
    <property type="entry name" value="Ribonuclease H-like superfamily/Ribonuclease H"/>
    <property type="match status" value="1"/>
</dbReference>
<evidence type="ECO:0000313" key="3">
    <source>
        <dbReference type="RefSeq" id="XP_071933995.1"/>
    </source>
</evidence>
<dbReference type="RefSeq" id="XP_071933995.1">
    <property type="nucleotide sequence ID" value="XM_072077894.1"/>
</dbReference>
<keyword evidence="2" id="KW-1185">Reference proteome</keyword>
<dbReference type="InterPro" id="IPR036397">
    <property type="entry name" value="RNaseH_sf"/>
</dbReference>
<dbReference type="InterPro" id="IPR043502">
    <property type="entry name" value="DNA/RNA_pol_sf"/>
</dbReference>
<dbReference type="PANTHER" id="PTHR48475">
    <property type="entry name" value="RIBONUCLEASE H"/>
    <property type="match status" value="1"/>
</dbReference>
<dbReference type="SUPFAM" id="SSF56672">
    <property type="entry name" value="DNA/RNA polymerases"/>
    <property type="match status" value="1"/>
</dbReference>
<dbReference type="PANTHER" id="PTHR48475:SF2">
    <property type="entry name" value="RIBONUCLEASE H"/>
    <property type="match status" value="1"/>
</dbReference>
<dbReference type="GeneID" id="140036464"/>
<reference evidence="3" key="1">
    <citation type="submission" date="2025-08" db="UniProtKB">
        <authorList>
            <consortium name="RefSeq"/>
        </authorList>
    </citation>
    <scope>IDENTIFICATION</scope>
    <source>
        <tissue evidence="3">Leaves</tissue>
    </source>
</reference>